<comment type="caution">
    <text evidence="2">The sequence shown here is derived from an EMBL/GenBank/DDBJ whole genome shotgun (WGS) entry which is preliminary data.</text>
</comment>
<organism evidence="2 3">
    <name type="scientific">Paramecium pentaurelia</name>
    <dbReference type="NCBI Taxonomy" id="43138"/>
    <lineage>
        <taxon>Eukaryota</taxon>
        <taxon>Sar</taxon>
        <taxon>Alveolata</taxon>
        <taxon>Ciliophora</taxon>
        <taxon>Intramacronucleata</taxon>
        <taxon>Oligohymenophorea</taxon>
        <taxon>Peniculida</taxon>
        <taxon>Parameciidae</taxon>
        <taxon>Paramecium</taxon>
    </lineage>
</organism>
<name>A0A8S1SPK8_9CILI</name>
<dbReference type="PANTHER" id="PTHR12621:SF7">
    <property type="entry name" value="CYSTEINE AND HISTIDINE-RICH DOMAIN-CONTAINING PROTEIN 1"/>
    <property type="match status" value="1"/>
</dbReference>
<evidence type="ECO:0000256" key="1">
    <source>
        <dbReference type="SAM" id="Phobius"/>
    </source>
</evidence>
<evidence type="ECO:0000313" key="3">
    <source>
        <dbReference type="Proteomes" id="UP000689195"/>
    </source>
</evidence>
<accession>A0A8S1SPK8</accession>
<keyword evidence="3" id="KW-1185">Reference proteome</keyword>
<keyword evidence="1" id="KW-1133">Transmembrane helix</keyword>
<keyword evidence="1" id="KW-0812">Transmembrane</keyword>
<dbReference type="AlphaFoldDB" id="A0A8S1SPK8"/>
<sequence>MKFLHNLDLFGISYEQPYLPNKKTYKSSFGGFFTIALYSLSLLYFVYKLHSWLSGNINPKSTQIYQVLNNVDLQLNYPLISISFDSITQQLDPLNSNEMIIQTYLITQQNQSINIVNFEAQNNKKIILDNFNFSLSDSQTSLYPTQTLIALQICDKNQSTKCASDEKIKQFLELSGISMKIDMNFLYFNAQTNQFERITRQLSYAIETDVTLLNVFQLQMQKNIINNGFLFDNMVQTQVVNDVQIITQSVKQQYFQNYFNGLIAVFEFNLNQLTQIQSIQYTKISEILADVGSIISSLMILKGLAIAMNTYLLEELLNQQIISCYYPQFKDLNINRNIFGQIKSVQHFNSYVDLNEFNKFYTKAKQIALKKQTIINQIYEISRLQFLVQLSIDKNKISQSHKFGIPLNFEFNNRSNTIVPLDDSIQVSDRDKVLYGNEDFNILTLENI</sequence>
<dbReference type="PANTHER" id="PTHR12621">
    <property type="entry name" value="CYSTEINE AND HISTIDINE-RICH DOMAIN CHORD -CONTAINING PROTEIN"/>
    <property type="match status" value="1"/>
</dbReference>
<dbReference type="GO" id="GO:0008270">
    <property type="term" value="F:zinc ion binding"/>
    <property type="evidence" value="ECO:0007669"/>
    <property type="project" value="TreeGrafter"/>
</dbReference>
<protein>
    <recommendedName>
        <fullName evidence="4">Transmembrane protein</fullName>
    </recommendedName>
</protein>
<gene>
    <name evidence="2" type="ORF">PPENT_87.1.T0090015</name>
</gene>
<feature type="transmembrane region" description="Helical" evidence="1">
    <location>
        <begin position="29"/>
        <end position="47"/>
    </location>
</feature>
<evidence type="ECO:0008006" key="4">
    <source>
        <dbReference type="Google" id="ProtNLM"/>
    </source>
</evidence>
<keyword evidence="1" id="KW-0472">Membrane</keyword>
<dbReference type="EMBL" id="CAJJDO010000009">
    <property type="protein sequence ID" value="CAD8140322.1"/>
    <property type="molecule type" value="Genomic_DNA"/>
</dbReference>
<reference evidence="2" key="1">
    <citation type="submission" date="2021-01" db="EMBL/GenBank/DDBJ databases">
        <authorList>
            <consortium name="Genoscope - CEA"/>
            <person name="William W."/>
        </authorList>
    </citation>
    <scope>NUCLEOTIDE SEQUENCE</scope>
</reference>
<dbReference type="OrthoDB" id="290191at2759"/>
<proteinExistence type="predicted"/>
<evidence type="ECO:0000313" key="2">
    <source>
        <dbReference type="EMBL" id="CAD8140322.1"/>
    </source>
</evidence>
<dbReference type="Proteomes" id="UP000689195">
    <property type="component" value="Unassembled WGS sequence"/>
</dbReference>